<accession>A0A9W8PHP0</accession>
<gene>
    <name evidence="2" type="ORF">NW766_011058</name>
</gene>
<keyword evidence="3" id="KW-1185">Reference proteome</keyword>
<dbReference type="PROSITE" id="PS50181">
    <property type="entry name" value="FBOX"/>
    <property type="match status" value="1"/>
</dbReference>
<comment type="caution">
    <text evidence="2">The sequence shown here is derived from an EMBL/GenBank/DDBJ whole genome shotgun (WGS) entry which is preliminary data.</text>
</comment>
<dbReference type="SUPFAM" id="SSF81383">
    <property type="entry name" value="F-box domain"/>
    <property type="match status" value="1"/>
</dbReference>
<evidence type="ECO:0000259" key="1">
    <source>
        <dbReference type="PROSITE" id="PS50181"/>
    </source>
</evidence>
<dbReference type="AlphaFoldDB" id="A0A9W8PHP0"/>
<dbReference type="InterPro" id="IPR036047">
    <property type="entry name" value="F-box-like_dom_sf"/>
</dbReference>
<sequence>MKQPSFLDFPQEIQLQIAEFLPQDLLGRLSTTCRSLNSLVEPLLYSTIQISWYRVYHAPVLQSLCLIRTLLERPELCNYVRSLEFLGDDHIDRDDPPWPGETPEPPRVPVPPLDRLATIIEATGVEETIAVSWINNVLYCDAYEYLKVPEFNERYNDLYVISKVQEKWADGTMALLLCLLPNLAKFSASINWTEDSRTLEDIFLFYVCPTAEDRPFPNLQSLEDVSIASTIETDPNLNPENTSEALSAFYLPKLKSLSVSIDNPIQFIWPLSSPPDPVLLTSLDIYRLRECYLAPILSVTRGLRRLRYDWHYRPDLDEHVNIDTVMLDTMAEAFLEVSDTLEELQITAWVSAAFSQGMYDDPDITFRKSLAQLSRMKRLKTMHVPWTFLIGWDILPTVKQIGHTLPATLQHLTLTRDLMGVRELENPDKAMVSTLEREFENGVPSSARSLKTICLPQSFYRRGGWSRECRERLEVLGSRSGLNFTFDTSLPEI</sequence>
<evidence type="ECO:0000313" key="3">
    <source>
        <dbReference type="Proteomes" id="UP001152130"/>
    </source>
</evidence>
<dbReference type="Pfam" id="PF12937">
    <property type="entry name" value="F-box-like"/>
    <property type="match status" value="1"/>
</dbReference>
<reference evidence="2" key="1">
    <citation type="submission" date="2022-10" db="EMBL/GenBank/DDBJ databases">
        <title>Fusarium specimens isolated from Avocado Roots.</title>
        <authorList>
            <person name="Stajich J."/>
            <person name="Roper C."/>
            <person name="Heimlech-Rivalta G."/>
        </authorList>
    </citation>
    <scope>NUCLEOTIDE SEQUENCE</scope>
    <source>
        <strain evidence="2">CF00143</strain>
    </source>
</reference>
<proteinExistence type="predicted"/>
<dbReference type="OrthoDB" id="4191831at2759"/>
<protein>
    <recommendedName>
        <fullName evidence="1">F-box domain-containing protein</fullName>
    </recommendedName>
</protein>
<name>A0A9W8PHP0_9HYPO</name>
<organism evidence="2 3">
    <name type="scientific">Fusarium irregulare</name>
    <dbReference type="NCBI Taxonomy" id="2494466"/>
    <lineage>
        <taxon>Eukaryota</taxon>
        <taxon>Fungi</taxon>
        <taxon>Dikarya</taxon>
        <taxon>Ascomycota</taxon>
        <taxon>Pezizomycotina</taxon>
        <taxon>Sordariomycetes</taxon>
        <taxon>Hypocreomycetidae</taxon>
        <taxon>Hypocreales</taxon>
        <taxon>Nectriaceae</taxon>
        <taxon>Fusarium</taxon>
        <taxon>Fusarium incarnatum-equiseti species complex</taxon>
    </lineage>
</organism>
<dbReference type="Proteomes" id="UP001152130">
    <property type="component" value="Unassembled WGS sequence"/>
</dbReference>
<evidence type="ECO:0000313" key="2">
    <source>
        <dbReference type="EMBL" id="KAJ4005508.1"/>
    </source>
</evidence>
<dbReference type="EMBL" id="JAPDHF010000021">
    <property type="protein sequence ID" value="KAJ4005508.1"/>
    <property type="molecule type" value="Genomic_DNA"/>
</dbReference>
<dbReference type="InterPro" id="IPR001810">
    <property type="entry name" value="F-box_dom"/>
</dbReference>
<feature type="domain" description="F-box" evidence="1">
    <location>
        <begin position="3"/>
        <end position="55"/>
    </location>
</feature>